<evidence type="ECO:0000313" key="12">
    <source>
        <dbReference type="EMBL" id="PSR26108.1"/>
    </source>
</evidence>
<dbReference type="Pfam" id="PF07884">
    <property type="entry name" value="VKOR"/>
    <property type="match status" value="1"/>
</dbReference>
<comment type="caution">
    <text evidence="12">The sequence shown here is derived from an EMBL/GenBank/DDBJ whole genome shotgun (WGS) entry which is preliminary data.</text>
</comment>
<dbReference type="GO" id="GO:0048038">
    <property type="term" value="F:quinone binding"/>
    <property type="evidence" value="ECO:0007669"/>
    <property type="project" value="UniProtKB-KW"/>
</dbReference>
<sequence>MARRDGGDARMKHRRRIQIGALVIATMIGLYLASMGGDHQVVGCPVSGLINCESVLSGPGSVTMGIPLALWGALWAATGLLLPGLLRRTWRVRIGWMWAVLGVGGLIWAWTHEILDGHVCLWCSVMQTLIIAAAVPSDIWCFRARRDPFGNTHPAGS</sequence>
<keyword evidence="4" id="KW-0874">Quinone</keyword>
<evidence type="ECO:0000256" key="3">
    <source>
        <dbReference type="ARBA" id="ARBA00022692"/>
    </source>
</evidence>
<evidence type="ECO:0000256" key="1">
    <source>
        <dbReference type="ARBA" id="ARBA00004141"/>
    </source>
</evidence>
<keyword evidence="8" id="KW-1015">Disulfide bond</keyword>
<keyword evidence="9" id="KW-0676">Redox-active center</keyword>
<dbReference type="CDD" id="cd12918">
    <property type="entry name" value="VKOR_arc"/>
    <property type="match status" value="1"/>
</dbReference>
<dbReference type="SMART" id="SM00756">
    <property type="entry name" value="VKc"/>
    <property type="match status" value="1"/>
</dbReference>
<evidence type="ECO:0000256" key="8">
    <source>
        <dbReference type="ARBA" id="ARBA00023157"/>
    </source>
</evidence>
<gene>
    <name evidence="12" type="ORF">C7B43_14955</name>
</gene>
<keyword evidence="3 10" id="KW-0812">Transmembrane</keyword>
<protein>
    <recommendedName>
        <fullName evidence="11">Vitamin K epoxide reductase domain-containing protein</fullName>
    </recommendedName>
</protein>
<evidence type="ECO:0000313" key="13">
    <source>
        <dbReference type="Proteomes" id="UP000242699"/>
    </source>
</evidence>
<evidence type="ECO:0000256" key="4">
    <source>
        <dbReference type="ARBA" id="ARBA00022719"/>
    </source>
</evidence>
<name>A0A2T2WV44_9FIRM</name>
<evidence type="ECO:0000259" key="11">
    <source>
        <dbReference type="SMART" id="SM00756"/>
    </source>
</evidence>
<dbReference type="Proteomes" id="UP000242699">
    <property type="component" value="Unassembled WGS sequence"/>
</dbReference>
<dbReference type="InterPro" id="IPR012932">
    <property type="entry name" value="VKOR"/>
</dbReference>
<evidence type="ECO:0000256" key="5">
    <source>
        <dbReference type="ARBA" id="ARBA00022989"/>
    </source>
</evidence>
<dbReference type="InterPro" id="IPR038354">
    <property type="entry name" value="VKOR_sf"/>
</dbReference>
<dbReference type="GO" id="GO:0016020">
    <property type="term" value="C:membrane"/>
    <property type="evidence" value="ECO:0007669"/>
    <property type="project" value="UniProtKB-SubCell"/>
</dbReference>
<feature type="domain" description="Vitamin K epoxide reductase" evidence="11">
    <location>
        <begin position="9"/>
        <end position="141"/>
    </location>
</feature>
<comment type="similarity">
    <text evidence="2">Belongs to the VKOR family.</text>
</comment>
<dbReference type="EMBL" id="PXYT01000042">
    <property type="protein sequence ID" value="PSR26108.1"/>
    <property type="molecule type" value="Genomic_DNA"/>
</dbReference>
<dbReference type="GO" id="GO:0016491">
    <property type="term" value="F:oxidoreductase activity"/>
    <property type="evidence" value="ECO:0007669"/>
    <property type="project" value="UniProtKB-KW"/>
</dbReference>
<feature type="transmembrane region" description="Helical" evidence="10">
    <location>
        <begin position="21"/>
        <end position="42"/>
    </location>
</feature>
<keyword evidence="6" id="KW-0560">Oxidoreductase</keyword>
<dbReference type="AlphaFoldDB" id="A0A2T2WV44"/>
<evidence type="ECO:0000256" key="10">
    <source>
        <dbReference type="SAM" id="Phobius"/>
    </source>
</evidence>
<proteinExistence type="inferred from homology"/>
<evidence type="ECO:0000256" key="6">
    <source>
        <dbReference type="ARBA" id="ARBA00023002"/>
    </source>
</evidence>
<evidence type="ECO:0000256" key="9">
    <source>
        <dbReference type="ARBA" id="ARBA00023284"/>
    </source>
</evidence>
<organism evidence="12 13">
    <name type="scientific">Sulfobacillus benefaciens</name>
    <dbReference type="NCBI Taxonomy" id="453960"/>
    <lineage>
        <taxon>Bacteria</taxon>
        <taxon>Bacillati</taxon>
        <taxon>Bacillota</taxon>
        <taxon>Clostridia</taxon>
        <taxon>Eubacteriales</taxon>
        <taxon>Clostridiales Family XVII. Incertae Sedis</taxon>
        <taxon>Sulfobacillus</taxon>
    </lineage>
</organism>
<feature type="transmembrane region" description="Helical" evidence="10">
    <location>
        <begin position="62"/>
        <end position="82"/>
    </location>
</feature>
<evidence type="ECO:0000256" key="2">
    <source>
        <dbReference type="ARBA" id="ARBA00006214"/>
    </source>
</evidence>
<keyword evidence="5 10" id="KW-1133">Transmembrane helix</keyword>
<reference evidence="12 13" key="1">
    <citation type="journal article" date="2014" name="BMC Genomics">
        <title>Comparison of environmental and isolate Sulfobacillus genomes reveals diverse carbon, sulfur, nitrogen, and hydrogen metabolisms.</title>
        <authorList>
            <person name="Justice N.B."/>
            <person name="Norman A."/>
            <person name="Brown C.T."/>
            <person name="Singh A."/>
            <person name="Thomas B.C."/>
            <person name="Banfield J.F."/>
        </authorList>
    </citation>
    <scope>NUCLEOTIDE SEQUENCE [LARGE SCALE GENOMIC DNA]</scope>
    <source>
        <strain evidence="12">AMDSBA1</strain>
    </source>
</reference>
<comment type="subcellular location">
    <subcellularLocation>
        <location evidence="1">Membrane</location>
        <topology evidence="1">Multi-pass membrane protein</topology>
    </subcellularLocation>
</comment>
<feature type="transmembrane region" description="Helical" evidence="10">
    <location>
        <begin position="94"/>
        <end position="111"/>
    </location>
</feature>
<feature type="transmembrane region" description="Helical" evidence="10">
    <location>
        <begin position="117"/>
        <end position="136"/>
    </location>
</feature>
<evidence type="ECO:0000256" key="7">
    <source>
        <dbReference type="ARBA" id="ARBA00023136"/>
    </source>
</evidence>
<dbReference type="Gene3D" id="1.20.1440.130">
    <property type="entry name" value="VKOR domain"/>
    <property type="match status" value="1"/>
</dbReference>
<keyword evidence="7 10" id="KW-0472">Membrane</keyword>
<accession>A0A2T2WV44</accession>